<keyword evidence="1" id="KW-1133">Transmembrane helix</keyword>
<dbReference type="InterPro" id="IPR046525">
    <property type="entry name" value="DUF6702"/>
</dbReference>
<sequence>MKNIMLRLIASTLFLCIGMSFYLLPSAEAHSGTFVFTEVSSKDQDLYVTLRFDTLTALEIPGDIDMKLDGKLDEEELEAALTTVIRPYLEQGFTVKNNGTKLSMEMVNSSMPNPNIVRLELKYSADEPIDKMEIHYDLFFHRAPSHNNIGTFRLADGSTQEFILNASDKVWSYRFSDPAPSSWATIKDFVSLGVHHILTGYDHLIFLLALLLVASKWQRILLLISSFTVAHSITLILAATGVVTPVSRWVEALIALSIVYVAVENVVVQRAMQYRIILAFAFGLIHGFGFSSVLREIGLPKGHELVALLTFNVGVEIGQLAVVACVTPLLLYARKQSWGAASQRYASLMTGVVGLYWFITRII</sequence>
<evidence type="ECO:0000313" key="2">
    <source>
        <dbReference type="EMBL" id="MFC5528114.1"/>
    </source>
</evidence>
<keyword evidence="1" id="KW-0472">Membrane</keyword>
<protein>
    <submittedName>
        <fullName evidence="2">HupE/UreJ family protein</fullName>
    </submittedName>
</protein>
<dbReference type="InterPro" id="IPR032809">
    <property type="entry name" value="Put_HupE_UreJ"/>
</dbReference>
<feature type="transmembrane region" description="Helical" evidence="1">
    <location>
        <begin position="345"/>
        <end position="362"/>
    </location>
</feature>
<dbReference type="Pfam" id="PF13795">
    <property type="entry name" value="HupE_UreJ_2"/>
    <property type="match status" value="1"/>
</dbReference>
<gene>
    <name evidence="2" type="ORF">ACFPQ4_01385</name>
</gene>
<feature type="transmembrane region" description="Helical" evidence="1">
    <location>
        <begin position="220"/>
        <end position="243"/>
    </location>
</feature>
<dbReference type="Proteomes" id="UP001596108">
    <property type="component" value="Unassembled WGS sequence"/>
</dbReference>
<comment type="caution">
    <text evidence="2">The sequence shown here is derived from an EMBL/GenBank/DDBJ whole genome shotgun (WGS) entry which is preliminary data.</text>
</comment>
<dbReference type="RefSeq" id="WP_378109924.1">
    <property type="nucleotide sequence ID" value="NZ_JBHSNC010000005.1"/>
</dbReference>
<feature type="transmembrane region" description="Helical" evidence="1">
    <location>
        <begin position="274"/>
        <end position="294"/>
    </location>
</feature>
<keyword evidence="3" id="KW-1185">Reference proteome</keyword>
<feature type="transmembrane region" description="Helical" evidence="1">
    <location>
        <begin position="249"/>
        <end position="267"/>
    </location>
</feature>
<evidence type="ECO:0000313" key="3">
    <source>
        <dbReference type="Proteomes" id="UP001596108"/>
    </source>
</evidence>
<name>A0ABW0QYW9_9BACL</name>
<keyword evidence="1" id="KW-0812">Transmembrane</keyword>
<dbReference type="Pfam" id="PF20420">
    <property type="entry name" value="DUF6702"/>
    <property type="match status" value="1"/>
</dbReference>
<organism evidence="2 3">
    <name type="scientific">Cohnella yongneupensis</name>
    <dbReference type="NCBI Taxonomy" id="425006"/>
    <lineage>
        <taxon>Bacteria</taxon>
        <taxon>Bacillati</taxon>
        <taxon>Bacillota</taxon>
        <taxon>Bacilli</taxon>
        <taxon>Bacillales</taxon>
        <taxon>Paenibacillaceae</taxon>
        <taxon>Cohnella</taxon>
    </lineage>
</organism>
<evidence type="ECO:0000256" key="1">
    <source>
        <dbReference type="SAM" id="Phobius"/>
    </source>
</evidence>
<dbReference type="EMBL" id="JBHSNC010000005">
    <property type="protein sequence ID" value="MFC5528114.1"/>
    <property type="molecule type" value="Genomic_DNA"/>
</dbReference>
<proteinExistence type="predicted"/>
<reference evidence="3" key="1">
    <citation type="journal article" date="2019" name="Int. J. Syst. Evol. Microbiol.">
        <title>The Global Catalogue of Microorganisms (GCM) 10K type strain sequencing project: providing services to taxonomists for standard genome sequencing and annotation.</title>
        <authorList>
            <consortium name="The Broad Institute Genomics Platform"/>
            <consortium name="The Broad Institute Genome Sequencing Center for Infectious Disease"/>
            <person name="Wu L."/>
            <person name="Ma J."/>
        </authorList>
    </citation>
    <scope>NUCLEOTIDE SEQUENCE [LARGE SCALE GENOMIC DNA]</scope>
    <source>
        <strain evidence="3">CGMCC 1.18578</strain>
    </source>
</reference>
<accession>A0ABW0QYW9</accession>
<feature type="transmembrane region" description="Helical" evidence="1">
    <location>
        <begin position="306"/>
        <end position="333"/>
    </location>
</feature>
<feature type="transmembrane region" description="Helical" evidence="1">
    <location>
        <begin position="189"/>
        <end position="213"/>
    </location>
</feature>